<evidence type="ECO:0000256" key="1">
    <source>
        <dbReference type="ARBA" id="ARBA00008754"/>
    </source>
</evidence>
<dbReference type="PANTHER" id="PTHR30345:SF0">
    <property type="entry name" value="DNA DAMAGE-REPAIR_TOLERATION PROTEIN DRT102"/>
    <property type="match status" value="1"/>
</dbReference>
<feature type="binding site" evidence="2">
    <location>
        <begin position="8"/>
        <end position="9"/>
    </location>
    <ligand>
        <name>D-ribulose 5-phosphate</name>
        <dbReference type="ChEBI" id="CHEBI:58121"/>
    </ligand>
</feature>
<feature type="binding site" evidence="2">
    <location>
        <position position="137"/>
    </location>
    <ligand>
        <name>D-ribulose 5-phosphate</name>
        <dbReference type="ChEBI" id="CHEBI:58121"/>
    </ligand>
</feature>
<dbReference type="InterPro" id="IPR036569">
    <property type="entry name" value="RpiB_LacA_LacB_sf"/>
</dbReference>
<dbReference type="Pfam" id="PF02502">
    <property type="entry name" value="LacAB_rpiB"/>
    <property type="match status" value="1"/>
</dbReference>
<dbReference type="AlphaFoldDB" id="A0A2H0UE44"/>
<feature type="binding site" evidence="2">
    <location>
        <position position="113"/>
    </location>
    <ligand>
        <name>D-ribulose 5-phosphate</name>
        <dbReference type="ChEBI" id="CHEBI:58121"/>
    </ligand>
</feature>
<dbReference type="NCBIfam" id="TIGR00689">
    <property type="entry name" value="rpiB_lacA_lacB"/>
    <property type="match status" value="1"/>
</dbReference>
<feature type="binding site" evidence="2">
    <location>
        <begin position="68"/>
        <end position="72"/>
    </location>
    <ligand>
        <name>D-ribulose 5-phosphate</name>
        <dbReference type="ChEBI" id="CHEBI:58121"/>
    </ligand>
</feature>
<proteinExistence type="inferred from homology"/>
<dbReference type="GO" id="GO:0019316">
    <property type="term" value="P:D-allose catabolic process"/>
    <property type="evidence" value="ECO:0007669"/>
    <property type="project" value="TreeGrafter"/>
</dbReference>
<name>A0A2H0UE44_9BACT</name>
<comment type="caution">
    <text evidence="3">The sequence shown here is derived from an EMBL/GenBank/DDBJ whole genome shotgun (WGS) entry which is preliminary data.</text>
</comment>
<reference evidence="4" key="1">
    <citation type="submission" date="2017-09" db="EMBL/GenBank/DDBJ databases">
        <title>Depth-based differentiation of microbial function through sediment-hosted aquifers and enrichment of novel symbionts in the deep terrestrial subsurface.</title>
        <authorList>
            <person name="Probst A.J."/>
            <person name="Ladd B."/>
            <person name="Jarett J.K."/>
            <person name="Geller-Mcgrath D.E."/>
            <person name="Sieber C.M.K."/>
            <person name="Emerson J.B."/>
            <person name="Anantharaman K."/>
            <person name="Thomas B.C."/>
            <person name="Malmstrom R."/>
            <person name="Stieglmeier M."/>
            <person name="Klingl A."/>
            <person name="Woyke T."/>
            <person name="Ryan C.M."/>
            <person name="Banfield J.F."/>
        </authorList>
    </citation>
    <scope>NUCLEOTIDE SEQUENCE [LARGE SCALE GENOMIC DNA]</scope>
</reference>
<organism evidence="3 4">
    <name type="scientific">Candidatus Kaiserbacteria bacterium CG10_big_fil_rev_8_21_14_0_10_47_16</name>
    <dbReference type="NCBI Taxonomy" id="1974608"/>
    <lineage>
        <taxon>Bacteria</taxon>
        <taxon>Candidatus Kaiseribacteriota</taxon>
    </lineage>
</organism>
<dbReference type="PANTHER" id="PTHR30345">
    <property type="entry name" value="RIBOSE-5-PHOSPHATE ISOMERASE B"/>
    <property type="match status" value="1"/>
</dbReference>
<protein>
    <submittedName>
        <fullName evidence="3">Ribose-5-phosphate isomerase</fullName>
    </submittedName>
</protein>
<dbReference type="Gene3D" id="3.40.1400.10">
    <property type="entry name" value="Sugar-phosphate isomerase, RpiB/LacA/LacB"/>
    <property type="match status" value="1"/>
</dbReference>
<evidence type="ECO:0000313" key="4">
    <source>
        <dbReference type="Proteomes" id="UP000229344"/>
    </source>
</evidence>
<feature type="binding site" evidence="2">
    <location>
        <position position="103"/>
    </location>
    <ligand>
        <name>D-ribulose 5-phosphate</name>
        <dbReference type="ChEBI" id="CHEBI:58121"/>
    </ligand>
</feature>
<feature type="binding site" evidence="2">
    <location>
        <position position="141"/>
    </location>
    <ligand>
        <name>D-ribulose 5-phosphate</name>
        <dbReference type="ChEBI" id="CHEBI:58121"/>
    </ligand>
</feature>
<dbReference type="PIRSF" id="PIRSF005384">
    <property type="entry name" value="RpiB_LacA_B"/>
    <property type="match status" value="1"/>
</dbReference>
<dbReference type="SUPFAM" id="SSF89623">
    <property type="entry name" value="Ribose/Galactose isomerase RpiB/AlsB"/>
    <property type="match status" value="1"/>
</dbReference>
<dbReference type="GO" id="GO:0004751">
    <property type="term" value="F:ribose-5-phosphate isomerase activity"/>
    <property type="evidence" value="ECO:0007669"/>
    <property type="project" value="TreeGrafter"/>
</dbReference>
<evidence type="ECO:0000313" key="3">
    <source>
        <dbReference type="EMBL" id="PIR84693.1"/>
    </source>
</evidence>
<accession>A0A2H0UE44</accession>
<sequence length="147" mass="16234">MKIYFAADHAGFELKEVLRAFVRDELGYETEDCGAFAKDIDDDYPDFVRVAAEKVAGEDEGMGIILGGSGQGEAIAANRTKGVRAAVYYGGPEEIVTLSREHNDANMLSLGARFMNADTAKEVVRLWLATEFSGDERHIRRLQKVDD</sequence>
<evidence type="ECO:0000256" key="2">
    <source>
        <dbReference type="PIRSR" id="PIRSR005384-2"/>
    </source>
</evidence>
<dbReference type="Proteomes" id="UP000229344">
    <property type="component" value="Unassembled WGS sequence"/>
</dbReference>
<dbReference type="NCBIfam" id="NF004051">
    <property type="entry name" value="PRK05571.1"/>
    <property type="match status" value="1"/>
</dbReference>
<dbReference type="InterPro" id="IPR003500">
    <property type="entry name" value="RpiB_LacA_LacB"/>
</dbReference>
<gene>
    <name evidence="3" type="ORF">COU16_00700</name>
</gene>
<comment type="similarity">
    <text evidence="1">Belongs to the LacAB/RpiB family.</text>
</comment>
<keyword evidence="3" id="KW-0413">Isomerase</keyword>
<dbReference type="GO" id="GO:0009052">
    <property type="term" value="P:pentose-phosphate shunt, non-oxidative branch"/>
    <property type="evidence" value="ECO:0007669"/>
    <property type="project" value="TreeGrafter"/>
</dbReference>
<dbReference type="EMBL" id="PFBI01000004">
    <property type="protein sequence ID" value="PIR84693.1"/>
    <property type="molecule type" value="Genomic_DNA"/>
</dbReference>